<dbReference type="PROSITE" id="PS50987">
    <property type="entry name" value="HTH_ARSR_2"/>
    <property type="match status" value="1"/>
</dbReference>
<sequence length="117" mass="12538">MEMKQAVAALSALAHDARLAVFHMLVQAGREGLAAGEIARRLGVPPNTLSSNLNILSHANLVESRREGRSVIYTARYENMTELLEFMIQDCCAGSPEICAPLADVALRSRCGPTGTA</sequence>
<dbReference type="CDD" id="cd00090">
    <property type="entry name" value="HTH_ARSR"/>
    <property type="match status" value="1"/>
</dbReference>
<dbReference type="Pfam" id="PF12840">
    <property type="entry name" value="HTH_20"/>
    <property type="match status" value="1"/>
</dbReference>
<comment type="caution">
    <text evidence="5">The sequence shown here is derived from an EMBL/GenBank/DDBJ whole genome shotgun (WGS) entry which is preliminary data.</text>
</comment>
<evidence type="ECO:0000313" key="5">
    <source>
        <dbReference type="EMBL" id="PAX06490.1"/>
    </source>
</evidence>
<dbReference type="EMBL" id="NSLI01000006">
    <property type="protein sequence ID" value="PAX06490.1"/>
    <property type="molecule type" value="Genomic_DNA"/>
</dbReference>
<organism evidence="5 6">
    <name type="scientific">Sphingomonas lenta</name>
    <dbReference type="NCBI Taxonomy" id="1141887"/>
    <lineage>
        <taxon>Bacteria</taxon>
        <taxon>Pseudomonadati</taxon>
        <taxon>Pseudomonadota</taxon>
        <taxon>Alphaproteobacteria</taxon>
        <taxon>Sphingomonadales</taxon>
        <taxon>Sphingomonadaceae</taxon>
        <taxon>Sphingomonas</taxon>
    </lineage>
</organism>
<dbReference type="PRINTS" id="PR00778">
    <property type="entry name" value="HTHARSR"/>
</dbReference>
<gene>
    <name evidence="5" type="ORF">CKY28_17220</name>
</gene>
<dbReference type="InterPro" id="IPR051011">
    <property type="entry name" value="Metal_resp_trans_reg"/>
</dbReference>
<name>A0A2A2SBD4_9SPHN</name>
<accession>A0A2A2SBD4</accession>
<feature type="domain" description="HTH arsR-type" evidence="4">
    <location>
        <begin position="1"/>
        <end position="95"/>
    </location>
</feature>
<keyword evidence="1" id="KW-0805">Transcription regulation</keyword>
<keyword evidence="2" id="KW-0238">DNA-binding</keyword>
<dbReference type="PANTHER" id="PTHR43132:SF2">
    <property type="entry name" value="ARSENICAL RESISTANCE OPERON REPRESSOR ARSR-RELATED"/>
    <property type="match status" value="1"/>
</dbReference>
<keyword evidence="3" id="KW-0804">Transcription</keyword>
<protein>
    <submittedName>
        <fullName evidence="5">Transcriptional regulator</fullName>
    </submittedName>
</protein>
<evidence type="ECO:0000256" key="1">
    <source>
        <dbReference type="ARBA" id="ARBA00023015"/>
    </source>
</evidence>
<dbReference type="RefSeq" id="WP_095999625.1">
    <property type="nucleotide sequence ID" value="NZ_NSLI01000006.1"/>
</dbReference>
<evidence type="ECO:0000259" key="4">
    <source>
        <dbReference type="PROSITE" id="PS50987"/>
    </source>
</evidence>
<dbReference type="InterPro" id="IPR001845">
    <property type="entry name" value="HTH_ArsR_DNA-bd_dom"/>
</dbReference>
<dbReference type="Proteomes" id="UP000218151">
    <property type="component" value="Unassembled WGS sequence"/>
</dbReference>
<dbReference type="InterPro" id="IPR036388">
    <property type="entry name" value="WH-like_DNA-bd_sf"/>
</dbReference>
<dbReference type="OrthoDB" id="9804742at2"/>
<dbReference type="AlphaFoldDB" id="A0A2A2SBD4"/>
<dbReference type="GO" id="GO:0003677">
    <property type="term" value="F:DNA binding"/>
    <property type="evidence" value="ECO:0007669"/>
    <property type="project" value="UniProtKB-KW"/>
</dbReference>
<evidence type="ECO:0000256" key="2">
    <source>
        <dbReference type="ARBA" id="ARBA00023125"/>
    </source>
</evidence>
<dbReference type="NCBIfam" id="NF033788">
    <property type="entry name" value="HTH_metalloreg"/>
    <property type="match status" value="1"/>
</dbReference>
<evidence type="ECO:0000256" key="3">
    <source>
        <dbReference type="ARBA" id="ARBA00023163"/>
    </source>
</evidence>
<dbReference type="InterPro" id="IPR036390">
    <property type="entry name" value="WH_DNA-bd_sf"/>
</dbReference>
<keyword evidence="6" id="KW-1185">Reference proteome</keyword>
<reference evidence="6" key="1">
    <citation type="submission" date="2017-09" db="EMBL/GenBank/DDBJ databases">
        <authorList>
            <person name="Feng G."/>
            <person name="Zhu H."/>
        </authorList>
    </citation>
    <scope>NUCLEOTIDE SEQUENCE [LARGE SCALE GENOMIC DNA]</scope>
    <source>
        <strain evidence="6">1PNM-20</strain>
    </source>
</reference>
<dbReference type="PANTHER" id="PTHR43132">
    <property type="entry name" value="ARSENICAL RESISTANCE OPERON REPRESSOR ARSR-RELATED"/>
    <property type="match status" value="1"/>
</dbReference>
<dbReference type="InterPro" id="IPR011991">
    <property type="entry name" value="ArsR-like_HTH"/>
</dbReference>
<evidence type="ECO:0000313" key="6">
    <source>
        <dbReference type="Proteomes" id="UP000218151"/>
    </source>
</evidence>
<dbReference type="GO" id="GO:0003700">
    <property type="term" value="F:DNA-binding transcription factor activity"/>
    <property type="evidence" value="ECO:0007669"/>
    <property type="project" value="InterPro"/>
</dbReference>
<proteinExistence type="predicted"/>
<dbReference type="SUPFAM" id="SSF46785">
    <property type="entry name" value="Winged helix' DNA-binding domain"/>
    <property type="match status" value="1"/>
</dbReference>
<dbReference type="Gene3D" id="1.10.10.10">
    <property type="entry name" value="Winged helix-like DNA-binding domain superfamily/Winged helix DNA-binding domain"/>
    <property type="match status" value="1"/>
</dbReference>
<dbReference type="SMART" id="SM00418">
    <property type="entry name" value="HTH_ARSR"/>
    <property type="match status" value="1"/>
</dbReference>